<dbReference type="GO" id="GO:0005743">
    <property type="term" value="C:mitochondrial inner membrane"/>
    <property type="evidence" value="ECO:0007669"/>
    <property type="project" value="UniProtKB-SubCell"/>
</dbReference>
<evidence type="ECO:0000256" key="8">
    <source>
        <dbReference type="ARBA" id="ARBA00023136"/>
    </source>
</evidence>
<feature type="compositionally biased region" description="Low complexity" evidence="10">
    <location>
        <begin position="58"/>
        <end position="71"/>
    </location>
</feature>
<name>A0A9K3L5J6_9STRA</name>
<comment type="subcellular location">
    <subcellularLocation>
        <location evidence="2">Membrane</location>
        <topology evidence="2">Multi-pass membrane protein</topology>
    </subcellularLocation>
    <subcellularLocation>
        <location evidence="9">Mitochondrion inner membrane</location>
        <topology evidence="9">Multi-pass membrane protein</topology>
        <orientation evidence="9">Matrix side</orientation>
    </subcellularLocation>
</comment>
<dbReference type="EC" id="2.5.1.39" evidence="9"/>
<comment type="catalytic activity">
    <reaction evidence="9">
        <text>an all-trans-polyprenyl diphosphate + 4-hydroxybenzoate = a 4-hydroxy-3-(all-trans-polyprenyl)benzoate + diphosphate</text>
        <dbReference type="Rhea" id="RHEA:44504"/>
        <dbReference type="Rhea" id="RHEA-COMP:9514"/>
        <dbReference type="Rhea" id="RHEA-COMP:9564"/>
        <dbReference type="ChEBI" id="CHEBI:17879"/>
        <dbReference type="ChEBI" id="CHEBI:33019"/>
        <dbReference type="ChEBI" id="CHEBI:58914"/>
        <dbReference type="ChEBI" id="CHEBI:78396"/>
        <dbReference type="EC" id="2.5.1.39"/>
    </reaction>
</comment>
<proteinExistence type="inferred from homology"/>
<keyword evidence="9" id="KW-0999">Mitochondrion inner membrane</keyword>
<organism evidence="11 12">
    <name type="scientific">Nitzschia inconspicua</name>
    <dbReference type="NCBI Taxonomy" id="303405"/>
    <lineage>
        <taxon>Eukaryota</taxon>
        <taxon>Sar</taxon>
        <taxon>Stramenopiles</taxon>
        <taxon>Ochrophyta</taxon>
        <taxon>Bacillariophyta</taxon>
        <taxon>Bacillariophyceae</taxon>
        <taxon>Bacillariophycidae</taxon>
        <taxon>Bacillariales</taxon>
        <taxon>Bacillariaceae</taxon>
        <taxon>Nitzschia</taxon>
    </lineage>
</organism>
<dbReference type="HAMAP" id="MF_01635">
    <property type="entry name" value="UbiA"/>
    <property type="match status" value="1"/>
</dbReference>
<gene>
    <name evidence="11" type="ORF">IV203_004601</name>
</gene>
<dbReference type="FunFam" id="1.10.357.140:FF:000008">
    <property type="entry name" value="4-hydroxybenzoate octaprenyltransferase"/>
    <property type="match status" value="1"/>
</dbReference>
<keyword evidence="5 9" id="KW-0808">Transferase</keyword>
<dbReference type="NCBIfam" id="TIGR01474">
    <property type="entry name" value="ubiA_proteo"/>
    <property type="match status" value="1"/>
</dbReference>
<dbReference type="InterPro" id="IPR006370">
    <property type="entry name" value="HB_polyprenyltransferase-like"/>
</dbReference>
<keyword evidence="9" id="KW-0831">Ubiquinone biosynthesis</keyword>
<dbReference type="Proteomes" id="UP000693970">
    <property type="component" value="Unassembled WGS sequence"/>
</dbReference>
<accession>A0A9K3L5J6</accession>
<evidence type="ECO:0000313" key="11">
    <source>
        <dbReference type="EMBL" id="KAG7355245.1"/>
    </source>
</evidence>
<evidence type="ECO:0000256" key="5">
    <source>
        <dbReference type="ARBA" id="ARBA00022679"/>
    </source>
</evidence>
<keyword evidence="12" id="KW-1185">Reference proteome</keyword>
<evidence type="ECO:0000256" key="9">
    <source>
        <dbReference type="HAMAP-Rule" id="MF_03189"/>
    </source>
</evidence>
<feature type="transmembrane region" description="Helical" evidence="9">
    <location>
        <begin position="244"/>
        <end position="262"/>
    </location>
</feature>
<evidence type="ECO:0000256" key="3">
    <source>
        <dbReference type="ARBA" id="ARBA00005179"/>
    </source>
</evidence>
<evidence type="ECO:0000313" key="12">
    <source>
        <dbReference type="Proteomes" id="UP000693970"/>
    </source>
</evidence>
<feature type="transmembrane region" description="Helical" evidence="9">
    <location>
        <begin position="269"/>
        <end position="289"/>
    </location>
</feature>
<comment type="pathway">
    <text evidence="9">Cofactor biosynthesis; ubiquinone biosynthesis.</text>
</comment>
<dbReference type="PANTHER" id="PTHR11048:SF28">
    <property type="entry name" value="4-HYDROXYBENZOATE POLYPRENYLTRANSFERASE, MITOCHONDRIAL"/>
    <property type="match status" value="1"/>
</dbReference>
<comment type="caution">
    <text evidence="11">The sequence shown here is derived from an EMBL/GenBank/DDBJ whole genome shotgun (WGS) entry which is preliminary data.</text>
</comment>
<dbReference type="InterPro" id="IPR039653">
    <property type="entry name" value="Prenyltransferase"/>
</dbReference>
<protein>
    <recommendedName>
        <fullName evidence="9">4-hydroxybenzoate polyprenyltransferase, mitochondrial</fullName>
        <shortName evidence="9">4-HB polyprenyltransferase</shortName>
        <ecNumber evidence="9">2.5.1.39</ecNumber>
    </recommendedName>
    <alternativeName>
        <fullName evidence="9">Para-hydroxybenzoate--polyprenyltransferase</fullName>
        <shortName evidence="9">PHB:PPT</shortName>
        <shortName evidence="9">PHB:polyprenyltransferase</shortName>
    </alternativeName>
</protein>
<dbReference type="CDD" id="cd13959">
    <property type="entry name" value="PT_UbiA_COQ2"/>
    <property type="match status" value="1"/>
</dbReference>
<dbReference type="OrthoDB" id="18170at2759"/>
<feature type="transmembrane region" description="Helical" evidence="9">
    <location>
        <begin position="379"/>
        <end position="398"/>
    </location>
</feature>
<keyword evidence="8 9" id="KW-0472">Membrane</keyword>
<keyword evidence="9" id="KW-0496">Mitochondrion</keyword>
<dbReference type="FunFam" id="1.20.120.1780:FF:000001">
    <property type="entry name" value="4-hydroxybenzoate octaprenyltransferase"/>
    <property type="match status" value="1"/>
</dbReference>
<feature type="region of interest" description="Disordered" evidence="10">
    <location>
        <begin position="36"/>
        <end position="88"/>
    </location>
</feature>
<dbReference type="PROSITE" id="PS00943">
    <property type="entry name" value="UBIA"/>
    <property type="match status" value="1"/>
</dbReference>
<dbReference type="EMBL" id="JAGRRH010000016">
    <property type="protein sequence ID" value="KAG7355245.1"/>
    <property type="molecule type" value="Genomic_DNA"/>
</dbReference>
<dbReference type="GO" id="GO:0006744">
    <property type="term" value="P:ubiquinone biosynthetic process"/>
    <property type="evidence" value="ECO:0007669"/>
    <property type="project" value="UniProtKB-UniRule"/>
</dbReference>
<dbReference type="PANTHER" id="PTHR11048">
    <property type="entry name" value="PRENYLTRANSFERASES"/>
    <property type="match status" value="1"/>
</dbReference>
<comment type="similarity">
    <text evidence="4 9">Belongs to the UbiA prenyltransferase family.</text>
</comment>
<evidence type="ECO:0000256" key="2">
    <source>
        <dbReference type="ARBA" id="ARBA00004141"/>
    </source>
</evidence>
<feature type="compositionally biased region" description="Polar residues" evidence="10">
    <location>
        <begin position="78"/>
        <end position="88"/>
    </location>
</feature>
<dbReference type="InterPro" id="IPR000537">
    <property type="entry name" value="UbiA_prenyltransferase"/>
</dbReference>
<keyword evidence="7 9" id="KW-1133">Transmembrane helix</keyword>
<dbReference type="AlphaFoldDB" id="A0A9K3L5J6"/>
<feature type="transmembrane region" description="Helical" evidence="9">
    <location>
        <begin position="347"/>
        <end position="367"/>
    </location>
</feature>
<reference evidence="11" key="1">
    <citation type="journal article" date="2021" name="Sci. Rep.">
        <title>Diploid genomic architecture of Nitzschia inconspicua, an elite biomass production diatom.</title>
        <authorList>
            <person name="Oliver A."/>
            <person name="Podell S."/>
            <person name="Pinowska A."/>
            <person name="Traller J.C."/>
            <person name="Smith S.R."/>
            <person name="McClure R."/>
            <person name="Beliaev A."/>
            <person name="Bohutskyi P."/>
            <person name="Hill E.A."/>
            <person name="Rabines A."/>
            <person name="Zheng H."/>
            <person name="Allen L.Z."/>
            <person name="Kuo A."/>
            <person name="Grigoriev I.V."/>
            <person name="Allen A.E."/>
            <person name="Hazlebeck D."/>
            <person name="Allen E.E."/>
        </authorList>
    </citation>
    <scope>NUCLEOTIDE SEQUENCE</scope>
    <source>
        <strain evidence="11">Hildebrandi</strain>
    </source>
</reference>
<comment type="pathway">
    <text evidence="3">Secondary metabolite biosynthesis.</text>
</comment>
<keyword evidence="6 9" id="KW-0812">Transmembrane</keyword>
<evidence type="ECO:0000256" key="4">
    <source>
        <dbReference type="ARBA" id="ARBA00005985"/>
    </source>
</evidence>
<sequence>MGPSSSLISGRKRLRYRVQSICHSPTFISWRRSFSTEQNSNSNKDTEEPQFPSKKTKNTTTKNTTTTITTTVDDDSYPMTTTNSHNSINSDPPMATWVEDYLPVSMQPYAKLSRMDKPIGTWLLLWPCYWSTAMAAATAAVTTDCSTSTTATTTTTITTVEQMNLPSFFPDPYLLSLFTVGAFVMRGAGCTMNDFWDQEFDKKVRRTATRPLASGQITSNQAVQWLAVQLGLGCAVLVSLPHTMYTFGWGVASLPLVVLYPLMKRYTKYPQLVLGFTFNWGCWMGWAAAFGEMDYAIIAPLYVSGIAWTMVYDTIYANQDKEDDAAIGLHSTALTFGSNGDEQQKRILHGFAALAYTGWLLSGYNLYVSDLASWNTTNLAALGVYGVGVSSAYGHLIWQIHTADFNNPHNLAERFRSNSVVGAIVFVSIVAGNATAAATTATNLL</sequence>
<reference evidence="11" key="2">
    <citation type="submission" date="2021-04" db="EMBL/GenBank/DDBJ databases">
        <authorList>
            <person name="Podell S."/>
        </authorList>
    </citation>
    <scope>NUCLEOTIDE SEQUENCE</scope>
    <source>
        <strain evidence="11">Hildebrandi</strain>
    </source>
</reference>
<keyword evidence="9" id="KW-0414">Isoprene biosynthesis</keyword>
<evidence type="ECO:0000256" key="1">
    <source>
        <dbReference type="ARBA" id="ARBA00001946"/>
    </source>
</evidence>
<dbReference type="Pfam" id="PF01040">
    <property type="entry name" value="UbiA"/>
    <property type="match status" value="1"/>
</dbReference>
<evidence type="ECO:0000256" key="7">
    <source>
        <dbReference type="ARBA" id="ARBA00022989"/>
    </source>
</evidence>
<comment type="cofactor">
    <cofactor evidence="1 9">
        <name>Mg(2+)</name>
        <dbReference type="ChEBI" id="CHEBI:18420"/>
    </cofactor>
</comment>
<dbReference type="InterPro" id="IPR030470">
    <property type="entry name" value="UbiA_prenylTrfase_CS"/>
</dbReference>
<comment type="function">
    <text evidence="9">Catalyzes the prenylation of para-hydroxybenzoate (PHB) with an all-trans polyprenyl group. Mediates the second step in the final reaction sequence of coenzyme Q (CoQ) biosynthesis, which is the condensation of the polyisoprenoid side chain with PHB, generating the first membrane-bound Q intermediate.</text>
</comment>
<dbReference type="GO" id="GO:0008299">
    <property type="term" value="P:isoprenoid biosynthetic process"/>
    <property type="evidence" value="ECO:0007669"/>
    <property type="project" value="UniProtKB-UniRule"/>
</dbReference>
<evidence type="ECO:0000256" key="6">
    <source>
        <dbReference type="ARBA" id="ARBA00022692"/>
    </source>
</evidence>
<evidence type="ECO:0000256" key="10">
    <source>
        <dbReference type="SAM" id="MobiDB-lite"/>
    </source>
</evidence>
<dbReference type="GO" id="GO:0008412">
    <property type="term" value="F:4-hydroxybenzoate polyprenyltransferase activity"/>
    <property type="evidence" value="ECO:0007669"/>
    <property type="project" value="UniProtKB-EC"/>
</dbReference>
<feature type="transmembrane region" description="Helical" evidence="9">
    <location>
        <begin position="419"/>
        <end position="441"/>
    </location>
</feature>
<feature type="transmembrane region" description="Helical" evidence="9">
    <location>
        <begin position="295"/>
        <end position="312"/>
    </location>
</feature>